<evidence type="ECO:0000313" key="2">
    <source>
        <dbReference type="EMBL" id="AHL75367.1"/>
    </source>
</evidence>
<dbReference type="AlphaFoldDB" id="W8RAC2"/>
<keyword evidence="2" id="KW-0946">Virion</keyword>
<dbReference type="EMBL" id="CP007441">
    <property type="protein sequence ID" value="AHL75367.1"/>
    <property type="molecule type" value="Genomic_DNA"/>
</dbReference>
<feature type="domain" description="Spore coat protein U/FanG" evidence="1">
    <location>
        <begin position="19"/>
        <end position="160"/>
    </location>
</feature>
<reference evidence="2 3" key="2">
    <citation type="submission" date="2014-03" db="EMBL/GenBank/DDBJ databases">
        <authorList>
            <person name="Baltrus D."/>
            <person name="Dougherty K."/>
        </authorList>
    </citation>
    <scope>NUCLEOTIDE SEQUENCE</scope>
    <source>
        <strain evidence="2 3">28a24</strain>
    </source>
</reference>
<name>W8RAC2_STUST</name>
<dbReference type="Proteomes" id="UP000019522">
    <property type="component" value="Chromosome"/>
</dbReference>
<proteinExistence type="predicted"/>
<dbReference type="PATRIC" id="fig|316.77.peg.1933"/>
<gene>
    <name evidence="2" type="ORF">CH92_09675</name>
</gene>
<dbReference type="InterPro" id="IPR007893">
    <property type="entry name" value="Spore_coat_U/FanG"/>
</dbReference>
<organism evidence="2 3">
    <name type="scientific">Stutzerimonas stutzeri</name>
    <name type="common">Pseudomonas stutzeri</name>
    <dbReference type="NCBI Taxonomy" id="316"/>
    <lineage>
        <taxon>Bacteria</taxon>
        <taxon>Pseudomonadati</taxon>
        <taxon>Pseudomonadota</taxon>
        <taxon>Gammaproteobacteria</taxon>
        <taxon>Pseudomonadales</taxon>
        <taxon>Pseudomonadaceae</taxon>
        <taxon>Stutzerimonas</taxon>
    </lineage>
</organism>
<dbReference type="InterPro" id="IPR053167">
    <property type="entry name" value="Spore_coat_component"/>
</dbReference>
<sequence>MAILLLLAEGHAAIAASKTATVGIRAELLPACTAGSAQAGGTTFGTLDFGTHVSLDNVITVVGQAGAGALRVNCLTETPYRVLISGGNSGSTNDRVMSGAGSATLRYNLYTDANFNVLWDDSTGVSGLGNGQDQWLPVYGRMPAQPISQTGLYSDTLTVTVSW</sequence>
<dbReference type="Pfam" id="PF05229">
    <property type="entry name" value="SCPU"/>
    <property type="match status" value="1"/>
</dbReference>
<dbReference type="PANTHER" id="PTHR37089:SF4">
    <property type="entry name" value="EXPORTED PROTEIN"/>
    <property type="match status" value="1"/>
</dbReference>
<keyword evidence="2" id="KW-0167">Capsid protein</keyword>
<protein>
    <submittedName>
        <fullName evidence="2">Spore coat protein U</fullName>
    </submittedName>
</protein>
<accession>W8RAC2</accession>
<evidence type="ECO:0000259" key="1">
    <source>
        <dbReference type="Pfam" id="PF05229"/>
    </source>
</evidence>
<dbReference type="SMART" id="SM00972">
    <property type="entry name" value="SCPU"/>
    <property type="match status" value="1"/>
</dbReference>
<evidence type="ECO:0000313" key="3">
    <source>
        <dbReference type="Proteomes" id="UP000019522"/>
    </source>
</evidence>
<dbReference type="KEGG" id="pstt:CH92_09675"/>
<reference evidence="3" key="1">
    <citation type="journal article" date="2014" name="Genome Announc.">
        <title>Complete Genome Sequence of the Highly Transformable Pseudomonas stutzeri Strain 28a24.</title>
        <authorList>
            <person name="Smith B.A."/>
            <person name="Dougherty K.M."/>
            <person name="Baltrus D.A."/>
        </authorList>
    </citation>
    <scope>NUCLEOTIDE SEQUENCE [LARGE SCALE GENOMIC DNA]</scope>
    <source>
        <strain evidence="3">28a24</strain>
    </source>
</reference>
<dbReference type="PANTHER" id="PTHR37089">
    <property type="entry name" value="PROTEIN U-RELATED"/>
    <property type="match status" value="1"/>
</dbReference>